<feature type="transmembrane region" description="Helical" evidence="1">
    <location>
        <begin position="132"/>
        <end position="152"/>
    </location>
</feature>
<keyword evidence="1" id="KW-1133">Transmembrane helix</keyword>
<comment type="caution">
    <text evidence="3">The sequence shown here is derived from an EMBL/GenBank/DDBJ whole genome shotgun (WGS) entry which is preliminary data.</text>
</comment>
<reference evidence="3 4" key="1">
    <citation type="submission" date="2022-12" db="EMBL/GenBank/DDBJ databases">
        <title>Chromosome-scale assembly of the Ensete ventricosum genome.</title>
        <authorList>
            <person name="Dussert Y."/>
            <person name="Stocks J."/>
            <person name="Wendawek A."/>
            <person name="Woldeyes F."/>
            <person name="Nichols R.A."/>
            <person name="Borrell J.S."/>
        </authorList>
    </citation>
    <scope>NUCLEOTIDE SEQUENCE [LARGE SCALE GENOMIC DNA]</scope>
    <source>
        <strain evidence="4">cv. Maze</strain>
        <tissue evidence="3">Seeds</tissue>
    </source>
</reference>
<sequence>MGSASFVVLSGVGLVASDFPTGTHTSSTLDRVGLEPLHLSPARSAPSTPSPRLHLELTDRLGHLEFKGMGASASTLQIGNGRVHAKDSEKGEGPIWVAEGNLTQPIEIGRNLGKEAKDLTDVKKTRLTMKPAWVSCFLPPLFVAAFCGITWLG</sequence>
<evidence type="ECO:0000256" key="1">
    <source>
        <dbReference type="SAM" id="Phobius"/>
    </source>
</evidence>
<feature type="chain" id="PRO_5043798763" evidence="2">
    <location>
        <begin position="18"/>
        <end position="153"/>
    </location>
</feature>
<keyword evidence="4" id="KW-1185">Reference proteome</keyword>
<evidence type="ECO:0000313" key="3">
    <source>
        <dbReference type="EMBL" id="KAJ8470558.1"/>
    </source>
</evidence>
<proteinExistence type="predicted"/>
<keyword evidence="1" id="KW-0812">Transmembrane</keyword>
<accession>A0AAV8QI37</accession>
<gene>
    <name evidence="3" type="ORF">OPV22_024901</name>
</gene>
<organism evidence="3 4">
    <name type="scientific">Ensete ventricosum</name>
    <name type="common">Abyssinian banana</name>
    <name type="synonym">Musa ensete</name>
    <dbReference type="NCBI Taxonomy" id="4639"/>
    <lineage>
        <taxon>Eukaryota</taxon>
        <taxon>Viridiplantae</taxon>
        <taxon>Streptophyta</taxon>
        <taxon>Embryophyta</taxon>
        <taxon>Tracheophyta</taxon>
        <taxon>Spermatophyta</taxon>
        <taxon>Magnoliopsida</taxon>
        <taxon>Liliopsida</taxon>
        <taxon>Zingiberales</taxon>
        <taxon>Musaceae</taxon>
        <taxon>Ensete</taxon>
    </lineage>
</organism>
<keyword evidence="2" id="KW-0732">Signal</keyword>
<feature type="signal peptide" evidence="2">
    <location>
        <begin position="1"/>
        <end position="17"/>
    </location>
</feature>
<evidence type="ECO:0000256" key="2">
    <source>
        <dbReference type="SAM" id="SignalP"/>
    </source>
</evidence>
<name>A0AAV8QI37_ENSVE</name>
<dbReference type="EMBL" id="JAQQAF010000007">
    <property type="protein sequence ID" value="KAJ8470558.1"/>
    <property type="molecule type" value="Genomic_DNA"/>
</dbReference>
<dbReference type="Proteomes" id="UP001222027">
    <property type="component" value="Unassembled WGS sequence"/>
</dbReference>
<evidence type="ECO:0000313" key="4">
    <source>
        <dbReference type="Proteomes" id="UP001222027"/>
    </source>
</evidence>
<keyword evidence="1" id="KW-0472">Membrane</keyword>
<dbReference type="AlphaFoldDB" id="A0AAV8QI37"/>
<protein>
    <submittedName>
        <fullName evidence="3">Uncharacterized protein</fullName>
    </submittedName>
</protein>